<keyword evidence="2" id="KW-1185">Reference proteome</keyword>
<sequence>MHRTTRGDYLFHMVDSALKDFDLPYDKMSGLATDDTPSMVGREKGFVTVIRNEFKKRLLDPETLCHRFVHMEILCAKSSKMGNVMKIVTKAVNLIKSKGLNNREFKEFLKNLEAEYGDLLYHCKIKWLKSIAYAQSICQKFKQAIDTLKEYPASGKYSTDDIISHHKRLIPVGSHERSCNPSTAEKVAVITVVDDTNNPNIKPVYNASNEKLDYISQIHKGYGLLHYLLLFPYGEEGWNALLKDNAGSKAITECDLFLSAPDKKGRVQRHNEK</sequence>
<protein>
    <recommendedName>
        <fullName evidence="3">SCAN domain-containing protein 3-like</fullName>
    </recommendedName>
</protein>
<dbReference type="AlphaFoldDB" id="A0AA36FA51"/>
<evidence type="ECO:0000313" key="1">
    <source>
        <dbReference type="EMBL" id="CAI9730295.1"/>
    </source>
</evidence>
<proteinExistence type="predicted"/>
<name>A0AA36FA51_OCTVU</name>
<dbReference type="EMBL" id="OX597824">
    <property type="protein sequence ID" value="CAI9730295.1"/>
    <property type="molecule type" value="Genomic_DNA"/>
</dbReference>
<dbReference type="PANTHER" id="PTHR45913">
    <property type="entry name" value="EPM2A-INTERACTING PROTEIN 1"/>
    <property type="match status" value="1"/>
</dbReference>
<dbReference type="Proteomes" id="UP001162480">
    <property type="component" value="Chromosome 11"/>
</dbReference>
<evidence type="ECO:0000313" key="2">
    <source>
        <dbReference type="Proteomes" id="UP001162480"/>
    </source>
</evidence>
<accession>A0AA36FA51</accession>
<reference evidence="1" key="1">
    <citation type="submission" date="2023-08" db="EMBL/GenBank/DDBJ databases">
        <authorList>
            <person name="Alioto T."/>
            <person name="Alioto T."/>
            <person name="Gomez Garrido J."/>
        </authorList>
    </citation>
    <scope>NUCLEOTIDE SEQUENCE</scope>
</reference>
<gene>
    <name evidence="1" type="ORF">OCTVUL_1B028036</name>
</gene>
<evidence type="ECO:0008006" key="3">
    <source>
        <dbReference type="Google" id="ProtNLM"/>
    </source>
</evidence>
<organism evidence="1 2">
    <name type="scientific">Octopus vulgaris</name>
    <name type="common">Common octopus</name>
    <dbReference type="NCBI Taxonomy" id="6645"/>
    <lineage>
        <taxon>Eukaryota</taxon>
        <taxon>Metazoa</taxon>
        <taxon>Spiralia</taxon>
        <taxon>Lophotrochozoa</taxon>
        <taxon>Mollusca</taxon>
        <taxon>Cephalopoda</taxon>
        <taxon>Coleoidea</taxon>
        <taxon>Octopodiformes</taxon>
        <taxon>Octopoda</taxon>
        <taxon>Incirrata</taxon>
        <taxon>Octopodidae</taxon>
        <taxon>Octopus</taxon>
    </lineage>
</organism>
<dbReference type="PANTHER" id="PTHR45913:SF21">
    <property type="entry name" value="DUF4371 DOMAIN-CONTAINING PROTEIN"/>
    <property type="match status" value="1"/>
</dbReference>